<evidence type="ECO:0000256" key="4">
    <source>
        <dbReference type="ARBA" id="ARBA00022807"/>
    </source>
</evidence>
<reference evidence="6" key="1">
    <citation type="journal article" date="2021" name="J. Hered.">
        <title>Genome Assembly of Salicaceae Populus deltoides (Eastern Cottonwood) I-69 Based on Nanopore Sequencing and Hi-C Technologies.</title>
        <authorList>
            <person name="Bai S."/>
            <person name="Wu H."/>
            <person name="Zhang J."/>
            <person name="Pan Z."/>
            <person name="Zhao W."/>
            <person name="Li Z."/>
            <person name="Tong C."/>
        </authorList>
    </citation>
    <scope>NUCLEOTIDE SEQUENCE</scope>
    <source>
        <tissue evidence="6">Leaf</tissue>
    </source>
</reference>
<dbReference type="GO" id="GO:0008234">
    <property type="term" value="F:cysteine-type peptidase activity"/>
    <property type="evidence" value="ECO:0007669"/>
    <property type="project" value="UniProtKB-KW"/>
</dbReference>
<evidence type="ECO:0000313" key="7">
    <source>
        <dbReference type="Proteomes" id="UP000807159"/>
    </source>
</evidence>
<name>A0A8T2X295_POPDE</name>
<dbReference type="Gene3D" id="3.90.70.10">
    <property type="entry name" value="Cysteine proteinases"/>
    <property type="match status" value="2"/>
</dbReference>
<organism evidence="6 7">
    <name type="scientific">Populus deltoides</name>
    <name type="common">Eastern poplar</name>
    <name type="synonym">Eastern cottonwood</name>
    <dbReference type="NCBI Taxonomy" id="3696"/>
    <lineage>
        <taxon>Eukaryota</taxon>
        <taxon>Viridiplantae</taxon>
        <taxon>Streptophyta</taxon>
        <taxon>Embryophyta</taxon>
        <taxon>Tracheophyta</taxon>
        <taxon>Spermatophyta</taxon>
        <taxon>Magnoliopsida</taxon>
        <taxon>eudicotyledons</taxon>
        <taxon>Gunneridae</taxon>
        <taxon>Pentapetalae</taxon>
        <taxon>rosids</taxon>
        <taxon>fabids</taxon>
        <taxon>Malpighiales</taxon>
        <taxon>Salicaceae</taxon>
        <taxon>Saliceae</taxon>
        <taxon>Populus</taxon>
    </lineage>
</organism>
<evidence type="ECO:0000259" key="5">
    <source>
        <dbReference type="SMART" id="SM00645"/>
    </source>
</evidence>
<keyword evidence="7" id="KW-1185">Reference proteome</keyword>
<accession>A0A8T2X295</accession>
<evidence type="ECO:0000256" key="2">
    <source>
        <dbReference type="ARBA" id="ARBA00022670"/>
    </source>
</evidence>
<dbReference type="InterPro" id="IPR038765">
    <property type="entry name" value="Papain-like_cys_pep_sf"/>
</dbReference>
<evidence type="ECO:0000313" key="6">
    <source>
        <dbReference type="EMBL" id="KAH8486812.1"/>
    </source>
</evidence>
<keyword evidence="2" id="KW-0645">Protease</keyword>
<evidence type="ECO:0000256" key="1">
    <source>
        <dbReference type="ARBA" id="ARBA00008455"/>
    </source>
</evidence>
<keyword evidence="3" id="KW-0378">Hydrolase</keyword>
<dbReference type="InterPro" id="IPR000668">
    <property type="entry name" value="Peptidase_C1A_C"/>
</dbReference>
<dbReference type="PANTHER" id="PTHR12411">
    <property type="entry name" value="CYSTEINE PROTEASE FAMILY C1-RELATED"/>
    <property type="match status" value="1"/>
</dbReference>
<comment type="similarity">
    <text evidence="1">Belongs to the peptidase C1 family.</text>
</comment>
<dbReference type="SMART" id="SM00645">
    <property type="entry name" value="Pept_C1"/>
    <property type="match status" value="1"/>
</dbReference>
<keyword evidence="4" id="KW-0788">Thiol protease</keyword>
<feature type="domain" description="Peptidase C1A papain C-terminal" evidence="5">
    <location>
        <begin position="13"/>
        <end position="147"/>
    </location>
</feature>
<proteinExistence type="inferred from homology"/>
<sequence>MEASMYGNIDKKVPASIDWRKKGAVTLLRTREKCGSCWALTIGAAEERHNNEASSLPCSKMDTGCYKGKLEQCLLMDMRDVPHAFYKLNIDISTECVFTGECGKRAGSWSCNCGYGTTVDGTKYWIVRNSWGPEWGEKGYHQDAACIS</sequence>
<dbReference type="InterPro" id="IPR013128">
    <property type="entry name" value="Peptidase_C1A"/>
</dbReference>
<dbReference type="EMBL" id="JACEGQ020000015">
    <property type="protein sequence ID" value="KAH8486812.1"/>
    <property type="molecule type" value="Genomic_DNA"/>
</dbReference>
<comment type="caution">
    <text evidence="6">The sequence shown here is derived from an EMBL/GenBank/DDBJ whole genome shotgun (WGS) entry which is preliminary data.</text>
</comment>
<dbReference type="Pfam" id="PF00112">
    <property type="entry name" value="Peptidase_C1"/>
    <property type="match status" value="2"/>
</dbReference>
<dbReference type="GO" id="GO:0006508">
    <property type="term" value="P:proteolysis"/>
    <property type="evidence" value="ECO:0007669"/>
    <property type="project" value="UniProtKB-KW"/>
</dbReference>
<dbReference type="Proteomes" id="UP000807159">
    <property type="component" value="Chromosome 15"/>
</dbReference>
<dbReference type="AlphaFoldDB" id="A0A8T2X295"/>
<gene>
    <name evidence="6" type="ORF">H0E87_025711</name>
</gene>
<dbReference type="SUPFAM" id="SSF54001">
    <property type="entry name" value="Cysteine proteinases"/>
    <property type="match status" value="1"/>
</dbReference>
<protein>
    <recommendedName>
        <fullName evidence="5">Peptidase C1A papain C-terminal domain-containing protein</fullName>
    </recommendedName>
</protein>
<evidence type="ECO:0000256" key="3">
    <source>
        <dbReference type="ARBA" id="ARBA00022801"/>
    </source>
</evidence>